<dbReference type="EMBL" id="JADCLJ010000011">
    <property type="protein sequence ID" value="MBE4907580.1"/>
    <property type="molecule type" value="Genomic_DNA"/>
</dbReference>
<dbReference type="PANTHER" id="PTHR36832">
    <property type="entry name" value="SLR1174 PROTEIN-RELATED"/>
    <property type="match status" value="1"/>
</dbReference>
<keyword evidence="3" id="KW-1185">Reference proteome</keyword>
<keyword evidence="1" id="KW-0472">Membrane</keyword>
<sequence>MWTLRKMATLGAMGMKTTLAYVASVWASVFVNILQIIVFYYIWTAVYSDKEVLKGITFQEMITYVILSRILFIAISWGVNNWIAHQIQTGQISMELLRPVDYQFAMYSTRVGDFLMFTVLNGAPVLIISALMFGLLGPAGISSGMFFVISIFMAITIAFFIEFIVGLLSFYTTNGWGLQVLKEAIMNFFSGAIVPLVFFPGVLRDIVSFLPFKDMVYTPISIYLGFVEGQKMVESLLFQLLWVVVLWILSRMFFKHALKKIVVQGG</sequence>
<dbReference type="Pfam" id="PF06182">
    <property type="entry name" value="ABC2_membrane_6"/>
    <property type="match status" value="1"/>
</dbReference>
<dbReference type="InterPro" id="IPR010390">
    <property type="entry name" value="ABC-2_transporter-like"/>
</dbReference>
<feature type="transmembrane region" description="Helical" evidence="1">
    <location>
        <begin position="145"/>
        <end position="172"/>
    </location>
</feature>
<gene>
    <name evidence="2" type="ORF">IMZ08_05815</name>
</gene>
<protein>
    <submittedName>
        <fullName evidence="2">ABC-2 family transporter protein</fullName>
    </submittedName>
</protein>
<accession>A0ABR9QGG4</accession>
<evidence type="ECO:0000256" key="1">
    <source>
        <dbReference type="SAM" id="Phobius"/>
    </source>
</evidence>
<comment type="caution">
    <text evidence="2">The sequence shown here is derived from an EMBL/GenBank/DDBJ whole genome shotgun (WGS) entry which is preliminary data.</text>
</comment>
<keyword evidence="1" id="KW-0812">Transmembrane</keyword>
<feature type="transmembrane region" description="Helical" evidence="1">
    <location>
        <begin position="184"/>
        <end position="203"/>
    </location>
</feature>
<evidence type="ECO:0000313" key="3">
    <source>
        <dbReference type="Proteomes" id="UP001516662"/>
    </source>
</evidence>
<reference evidence="2 3" key="1">
    <citation type="submission" date="2020-10" db="EMBL/GenBank/DDBJ databases">
        <title>Bacillus sp. HD4P25, an endophyte from a halophyte.</title>
        <authorList>
            <person name="Sun J.-Q."/>
        </authorList>
    </citation>
    <scope>NUCLEOTIDE SEQUENCE [LARGE SCALE GENOMIC DNA]</scope>
    <source>
        <strain evidence="2 3">YIM 93174</strain>
    </source>
</reference>
<dbReference type="RefSeq" id="WP_193535054.1">
    <property type="nucleotide sequence ID" value="NZ_JADCLJ010000011.1"/>
</dbReference>
<dbReference type="Proteomes" id="UP001516662">
    <property type="component" value="Unassembled WGS sequence"/>
</dbReference>
<keyword evidence="1" id="KW-1133">Transmembrane helix</keyword>
<proteinExistence type="predicted"/>
<feature type="transmembrane region" description="Helical" evidence="1">
    <location>
        <begin position="114"/>
        <end position="139"/>
    </location>
</feature>
<evidence type="ECO:0000313" key="2">
    <source>
        <dbReference type="EMBL" id="MBE4907580.1"/>
    </source>
</evidence>
<dbReference type="PANTHER" id="PTHR36832:SF1">
    <property type="entry name" value="SLR1174 PROTEIN"/>
    <property type="match status" value="1"/>
</dbReference>
<feature type="transmembrane region" description="Helical" evidence="1">
    <location>
        <begin position="62"/>
        <end position="84"/>
    </location>
</feature>
<feature type="transmembrane region" description="Helical" evidence="1">
    <location>
        <begin position="236"/>
        <end position="254"/>
    </location>
</feature>
<name>A0ABR9QGG4_9BACI</name>
<organism evidence="2 3">
    <name type="scientific">Litchfieldia luteola</name>
    <dbReference type="NCBI Taxonomy" id="682179"/>
    <lineage>
        <taxon>Bacteria</taxon>
        <taxon>Bacillati</taxon>
        <taxon>Bacillota</taxon>
        <taxon>Bacilli</taxon>
        <taxon>Bacillales</taxon>
        <taxon>Bacillaceae</taxon>
        <taxon>Litchfieldia</taxon>
    </lineage>
</organism>
<feature type="transmembrane region" description="Helical" evidence="1">
    <location>
        <begin position="21"/>
        <end position="42"/>
    </location>
</feature>